<accession>C8NDI7</accession>
<keyword evidence="3" id="KW-1185">Reference proteome</keyword>
<dbReference type="EMBL" id="ACKY01000138">
    <property type="protein sequence ID" value="EEV87326.1"/>
    <property type="molecule type" value="Genomic_DNA"/>
</dbReference>
<feature type="transmembrane region" description="Helical" evidence="1">
    <location>
        <begin position="75"/>
        <end position="92"/>
    </location>
</feature>
<keyword evidence="1" id="KW-1133">Transmembrane helix</keyword>
<feature type="transmembrane region" description="Helical" evidence="1">
    <location>
        <begin position="38"/>
        <end position="63"/>
    </location>
</feature>
<gene>
    <name evidence="2" type="ORF">HMPREF0198_2565</name>
</gene>
<proteinExistence type="predicted"/>
<keyword evidence="1" id="KW-0472">Membrane</keyword>
<reference evidence="2 3" key="1">
    <citation type="submission" date="2009-08" db="EMBL/GenBank/DDBJ databases">
        <authorList>
            <person name="Qin X."/>
            <person name="Bachman B."/>
            <person name="Battles P."/>
            <person name="Bell A."/>
            <person name="Bess C."/>
            <person name="Bickham C."/>
            <person name="Chaboub L."/>
            <person name="Chen D."/>
            <person name="Coyle M."/>
            <person name="Deiros D.R."/>
            <person name="Dinh H."/>
            <person name="Forbes L."/>
            <person name="Fowler G."/>
            <person name="Francisco L."/>
            <person name="Fu Q."/>
            <person name="Gubbala S."/>
            <person name="Hale W."/>
            <person name="Han Y."/>
            <person name="Hemphill L."/>
            <person name="Highlander S.K."/>
            <person name="Hirani K."/>
            <person name="Hogues M."/>
            <person name="Jackson L."/>
            <person name="Jakkamsetti A."/>
            <person name="Javaid M."/>
            <person name="Jiang H."/>
            <person name="Korchina V."/>
            <person name="Kovar C."/>
            <person name="Lara F."/>
            <person name="Lee S."/>
            <person name="Mata R."/>
            <person name="Mathew T."/>
            <person name="Moen C."/>
            <person name="Morales K."/>
            <person name="Munidasa M."/>
            <person name="Nazareth L."/>
            <person name="Ngo R."/>
            <person name="Nguyen L."/>
            <person name="Okwuonu G."/>
            <person name="Ongeri F."/>
            <person name="Patil S."/>
            <person name="Petrosino J."/>
            <person name="Pham C."/>
            <person name="Pham P."/>
            <person name="Pu L.-L."/>
            <person name="Puazo M."/>
            <person name="Raj R."/>
            <person name="Reid J."/>
            <person name="Rouhana J."/>
            <person name="Saada N."/>
            <person name="Shang Y."/>
            <person name="Simmons D."/>
            <person name="Thornton R."/>
            <person name="Warren J."/>
            <person name="Weissenberger G."/>
            <person name="Zhang J."/>
            <person name="Zhang L."/>
            <person name="Zhou C."/>
            <person name="Zhu D."/>
            <person name="Muzny D."/>
            <person name="Worley K."/>
            <person name="Gibbs R."/>
        </authorList>
    </citation>
    <scope>NUCLEOTIDE SEQUENCE [LARGE SCALE GENOMIC DNA]</scope>
    <source>
        <strain evidence="3">ATCC 15826 / DSM 8339 / NCTC 10426 / 6573</strain>
    </source>
</reference>
<keyword evidence="1" id="KW-0812">Transmembrane</keyword>
<dbReference type="HOGENOM" id="CLU_2045451_0_0_6"/>
<organism evidence="2 3">
    <name type="scientific">Cardiobacterium hominis (strain ATCC 15826 / DSM 8339 / NCTC 10426 / 6573)</name>
    <dbReference type="NCBI Taxonomy" id="638300"/>
    <lineage>
        <taxon>Bacteria</taxon>
        <taxon>Pseudomonadati</taxon>
        <taxon>Pseudomonadota</taxon>
        <taxon>Gammaproteobacteria</taxon>
        <taxon>Cardiobacteriales</taxon>
        <taxon>Cardiobacteriaceae</taxon>
        <taxon>Cardiobacterium</taxon>
    </lineage>
</organism>
<dbReference type="Proteomes" id="UP000004870">
    <property type="component" value="Unassembled WGS sequence"/>
</dbReference>
<evidence type="ECO:0000256" key="1">
    <source>
        <dbReference type="SAM" id="Phobius"/>
    </source>
</evidence>
<comment type="caution">
    <text evidence="2">The sequence shown here is derived from an EMBL/GenBank/DDBJ whole genome shotgun (WGS) entry which is preliminary data.</text>
</comment>
<evidence type="ECO:0000313" key="2">
    <source>
        <dbReference type="EMBL" id="EEV87326.1"/>
    </source>
</evidence>
<dbReference type="AlphaFoldDB" id="C8NDI7"/>
<feature type="transmembrane region" description="Helical" evidence="1">
    <location>
        <begin position="7"/>
        <end position="23"/>
    </location>
</feature>
<feature type="transmembrane region" description="Helical" evidence="1">
    <location>
        <begin position="98"/>
        <end position="116"/>
    </location>
</feature>
<name>C8NDI7_CARH6</name>
<protein>
    <submittedName>
        <fullName evidence="2">Uncharacterized protein</fullName>
    </submittedName>
</protein>
<evidence type="ECO:0000313" key="3">
    <source>
        <dbReference type="Proteomes" id="UP000004870"/>
    </source>
</evidence>
<sequence length="120" mass="14053">MSSNKRIFIINAINILFIALAFVSKDHLYNNYIGNNSFINYAFILLTIIISIALTISTNLATLTDKYRRLNIRKYCIYNAIFLPILALIFFLTRDFFLIIYIMLLFNAIVSAKFLYQIYN</sequence>